<comment type="cofactor">
    <cofactor evidence="1">
        <name>heme</name>
        <dbReference type="ChEBI" id="CHEBI:30413"/>
    </cofactor>
</comment>
<name>D7KYB2_ARALL</name>
<comment type="similarity">
    <text evidence="2">Belongs to the cytochrome P450 family.</text>
</comment>
<evidence type="ECO:0000256" key="5">
    <source>
        <dbReference type="ARBA" id="ARBA00023002"/>
    </source>
</evidence>
<dbReference type="AlphaFoldDB" id="D7KYB2"/>
<proteinExistence type="inferred from homology"/>
<dbReference type="Gramene" id="scaffold_200783.1">
    <property type="protein sequence ID" value="scaffold_200783.1"/>
    <property type="gene ID" value="scaffold_200783.1"/>
</dbReference>
<keyword evidence="9" id="KW-1185">Reference proteome</keyword>
<dbReference type="Proteomes" id="UP000008694">
    <property type="component" value="Unassembled WGS sequence"/>
</dbReference>
<protein>
    <submittedName>
        <fullName evidence="8">Uncharacterized protein</fullName>
    </submittedName>
</protein>
<evidence type="ECO:0000256" key="4">
    <source>
        <dbReference type="ARBA" id="ARBA00022723"/>
    </source>
</evidence>
<keyword evidence="6" id="KW-0408">Iron</keyword>
<keyword evidence="4" id="KW-0479">Metal-binding</keyword>
<evidence type="ECO:0000256" key="7">
    <source>
        <dbReference type="ARBA" id="ARBA00023033"/>
    </source>
</evidence>
<dbReference type="Pfam" id="PF00067">
    <property type="entry name" value="p450"/>
    <property type="match status" value="1"/>
</dbReference>
<keyword evidence="3" id="KW-0349">Heme</keyword>
<dbReference type="EMBL" id="GL348714">
    <property type="protein sequence ID" value="EFH62973.1"/>
    <property type="molecule type" value="Genomic_DNA"/>
</dbReference>
<dbReference type="GO" id="GO:0020037">
    <property type="term" value="F:heme binding"/>
    <property type="evidence" value="ECO:0007669"/>
    <property type="project" value="InterPro"/>
</dbReference>
<dbReference type="SUPFAM" id="SSF48264">
    <property type="entry name" value="Cytochrome P450"/>
    <property type="match status" value="1"/>
</dbReference>
<evidence type="ECO:0000313" key="9">
    <source>
        <dbReference type="Proteomes" id="UP000008694"/>
    </source>
</evidence>
<dbReference type="GO" id="GO:0004497">
    <property type="term" value="F:monooxygenase activity"/>
    <property type="evidence" value="ECO:0007669"/>
    <property type="project" value="UniProtKB-KW"/>
</dbReference>
<evidence type="ECO:0000256" key="2">
    <source>
        <dbReference type="ARBA" id="ARBA00010617"/>
    </source>
</evidence>
<gene>
    <name evidence="8" type="ORF">ARALYDRAFT_893709</name>
</gene>
<evidence type="ECO:0000313" key="8">
    <source>
        <dbReference type="EMBL" id="EFH62973.1"/>
    </source>
</evidence>
<dbReference type="InterPro" id="IPR036396">
    <property type="entry name" value="Cyt_P450_sf"/>
</dbReference>
<dbReference type="GO" id="GO:0005506">
    <property type="term" value="F:iron ion binding"/>
    <property type="evidence" value="ECO:0007669"/>
    <property type="project" value="InterPro"/>
</dbReference>
<evidence type="ECO:0000256" key="3">
    <source>
        <dbReference type="ARBA" id="ARBA00022617"/>
    </source>
</evidence>
<reference evidence="9" key="1">
    <citation type="journal article" date="2011" name="Nat. Genet.">
        <title>The Arabidopsis lyrata genome sequence and the basis of rapid genome size change.</title>
        <authorList>
            <person name="Hu T.T."/>
            <person name="Pattyn P."/>
            <person name="Bakker E.G."/>
            <person name="Cao J."/>
            <person name="Cheng J.-F."/>
            <person name="Clark R.M."/>
            <person name="Fahlgren N."/>
            <person name="Fawcett J.A."/>
            <person name="Grimwood J."/>
            <person name="Gundlach H."/>
            <person name="Haberer G."/>
            <person name="Hollister J.D."/>
            <person name="Ossowski S."/>
            <person name="Ottilar R.P."/>
            <person name="Salamov A.A."/>
            <person name="Schneeberger K."/>
            <person name="Spannagl M."/>
            <person name="Wang X."/>
            <person name="Yang L."/>
            <person name="Nasrallah M.E."/>
            <person name="Bergelson J."/>
            <person name="Carrington J.C."/>
            <person name="Gaut B.S."/>
            <person name="Schmutz J."/>
            <person name="Mayer K.F.X."/>
            <person name="Van de Peer Y."/>
            <person name="Grigoriev I.V."/>
            <person name="Nordborg M."/>
            <person name="Weigel D."/>
            <person name="Guo Y.-L."/>
        </authorList>
    </citation>
    <scope>NUCLEOTIDE SEQUENCE [LARGE SCALE GENOMIC DNA]</scope>
    <source>
        <strain evidence="9">cv. MN47</strain>
    </source>
</reference>
<keyword evidence="7" id="KW-0503">Monooxygenase</keyword>
<sequence length="239" mass="27602">MRMLCLDEAVENGGLEQKEKEHMDAIYLALDCFFSFNLTNYIPFLSGWNVDKEEKEVREAVHIINRCNDPIIQARIRLWRKKGGKATEEDWLDILITSKDDQGMHLYTFDEIRAQCKEINLATIDNLMNNVEWTIAEILNHPEILEKATNELDMIVGKDRLVQESDIPKLNYIKACSKESFRLHPANVFMLLQGFEWTLPNGKTQVELISAESNLFMAKPLLACAKPRLAPSLYPKIQF</sequence>
<dbReference type="eggNOG" id="KOG0156">
    <property type="taxonomic scope" value="Eukaryota"/>
</dbReference>
<keyword evidence="5" id="KW-0560">Oxidoreductase</keyword>
<organism evidence="9">
    <name type="scientific">Arabidopsis lyrata subsp. lyrata</name>
    <name type="common">Lyre-leaved rock-cress</name>
    <dbReference type="NCBI Taxonomy" id="81972"/>
    <lineage>
        <taxon>Eukaryota</taxon>
        <taxon>Viridiplantae</taxon>
        <taxon>Streptophyta</taxon>
        <taxon>Embryophyta</taxon>
        <taxon>Tracheophyta</taxon>
        <taxon>Spermatophyta</taxon>
        <taxon>Magnoliopsida</taxon>
        <taxon>eudicotyledons</taxon>
        <taxon>Gunneridae</taxon>
        <taxon>Pentapetalae</taxon>
        <taxon>rosids</taxon>
        <taxon>malvids</taxon>
        <taxon>Brassicales</taxon>
        <taxon>Brassicaceae</taxon>
        <taxon>Camelineae</taxon>
        <taxon>Arabidopsis</taxon>
    </lineage>
</organism>
<accession>D7KYB2</accession>
<dbReference type="InterPro" id="IPR001128">
    <property type="entry name" value="Cyt_P450"/>
</dbReference>
<evidence type="ECO:0000256" key="6">
    <source>
        <dbReference type="ARBA" id="ARBA00023004"/>
    </source>
</evidence>
<evidence type="ECO:0000256" key="1">
    <source>
        <dbReference type="ARBA" id="ARBA00001971"/>
    </source>
</evidence>
<dbReference type="STRING" id="81972.D7KYB2"/>
<dbReference type="PANTHER" id="PTHR47944">
    <property type="entry name" value="CYTOCHROME P450 98A9"/>
    <property type="match status" value="1"/>
</dbReference>
<dbReference type="Gene3D" id="1.10.630.10">
    <property type="entry name" value="Cytochrome P450"/>
    <property type="match status" value="1"/>
</dbReference>
<dbReference type="HOGENOM" id="CLU_1162517_0_0_1"/>
<dbReference type="GO" id="GO:0016705">
    <property type="term" value="F:oxidoreductase activity, acting on paired donors, with incorporation or reduction of molecular oxygen"/>
    <property type="evidence" value="ECO:0007669"/>
    <property type="project" value="InterPro"/>
</dbReference>